<dbReference type="PIRSF" id="PIRSF038881">
    <property type="entry name" value="RNAbp_HP1423"/>
    <property type="match status" value="1"/>
</dbReference>
<dbReference type="SUPFAM" id="SSF55174">
    <property type="entry name" value="Alpha-L RNA-binding motif"/>
    <property type="match status" value="1"/>
</dbReference>
<dbReference type="GO" id="GO:0000049">
    <property type="term" value="F:tRNA binding"/>
    <property type="evidence" value="ECO:0007669"/>
    <property type="project" value="UniProtKB-UniRule"/>
</dbReference>
<dbReference type="InterPro" id="IPR002942">
    <property type="entry name" value="S4_RNA-bd"/>
</dbReference>
<dbReference type="AlphaFoldDB" id="A0A1G6JN27"/>
<comment type="similarity">
    <text evidence="5">Belongs to the RqcP family.</text>
</comment>
<accession>A0A1G6JN27</accession>
<gene>
    <name evidence="5" type="primary">rqcP</name>
    <name evidence="7" type="ORF">SAMN05660835_00434</name>
</gene>
<dbReference type="PROSITE" id="PS50889">
    <property type="entry name" value="S4"/>
    <property type="match status" value="1"/>
</dbReference>
<dbReference type="HAMAP" id="MF_00871">
    <property type="entry name" value="RqcP"/>
    <property type="match status" value="1"/>
</dbReference>
<name>A0A1G6JN27_9BACT</name>
<dbReference type="OrthoDB" id="9797176at2"/>
<dbReference type="EMBL" id="FMYU01000003">
    <property type="protein sequence ID" value="SDC19835.1"/>
    <property type="molecule type" value="Genomic_DNA"/>
</dbReference>
<dbReference type="GO" id="GO:0072344">
    <property type="term" value="P:rescue of stalled ribosome"/>
    <property type="evidence" value="ECO:0007669"/>
    <property type="project" value="UniProtKB-UniRule"/>
</dbReference>
<comment type="subunit">
    <text evidence="5">Associates with stalled 50S ribosomal subunits. Binds to RqcH, 23S rRNA and the P-site tRNA. Does not require RqcH for association with 50S subunits.</text>
</comment>
<dbReference type="CDD" id="cd00165">
    <property type="entry name" value="S4"/>
    <property type="match status" value="1"/>
</dbReference>
<reference evidence="8" key="1">
    <citation type="submission" date="2016-10" db="EMBL/GenBank/DDBJ databases">
        <authorList>
            <person name="Varghese N."/>
            <person name="Submissions S."/>
        </authorList>
    </citation>
    <scope>NUCLEOTIDE SEQUENCE [LARGE SCALE GENOMIC DNA]</scope>
    <source>
        <strain evidence="8">DSM 8415</strain>
    </source>
</reference>
<evidence type="ECO:0000256" key="2">
    <source>
        <dbReference type="ARBA" id="ARBA00022730"/>
    </source>
</evidence>
<evidence type="ECO:0000313" key="7">
    <source>
        <dbReference type="EMBL" id="SDC19835.1"/>
    </source>
</evidence>
<keyword evidence="2 5" id="KW-0699">rRNA-binding</keyword>
<dbReference type="GO" id="GO:0043023">
    <property type="term" value="F:ribosomal large subunit binding"/>
    <property type="evidence" value="ECO:0007669"/>
    <property type="project" value="UniProtKB-UniRule"/>
</dbReference>
<organism evidence="7 8">
    <name type="scientific">Desulfurella multipotens</name>
    <dbReference type="NCBI Taxonomy" id="79269"/>
    <lineage>
        <taxon>Bacteria</taxon>
        <taxon>Pseudomonadati</taxon>
        <taxon>Campylobacterota</taxon>
        <taxon>Desulfurellia</taxon>
        <taxon>Desulfurellales</taxon>
        <taxon>Desulfurellaceae</taxon>
        <taxon>Desulfurella</taxon>
    </lineage>
</organism>
<evidence type="ECO:0000256" key="1">
    <source>
        <dbReference type="ARBA" id="ARBA00022555"/>
    </source>
</evidence>
<keyword evidence="1 5" id="KW-0820">tRNA-binding</keyword>
<dbReference type="InterPro" id="IPR025490">
    <property type="entry name" value="RqcP"/>
</dbReference>
<keyword evidence="8" id="KW-1185">Reference proteome</keyword>
<keyword evidence="4 5" id="KW-0648">Protein biosynthesis</keyword>
<evidence type="ECO:0000256" key="5">
    <source>
        <dbReference type="HAMAP-Rule" id="MF_00871"/>
    </source>
</evidence>
<comment type="function">
    <text evidence="5">Key component of the ribosome quality control system (RQC), a ribosome-associated complex that mediates the extraction of incompletely synthesized nascent chains from stalled ribosomes and their subsequent degradation. RqcH recruits Ala-charged tRNA, and with RqcP directs the elongation of stalled nascent chains on 50S ribosomal subunits, leading to non-templated C-terminal alanine extensions (Ala tail). The Ala tail promotes nascent chain degradation. RqcP is associated with the translocation-like movement of the peptidyl-tRNA from the A-site into the P-site.</text>
</comment>
<keyword evidence="3 5" id="KW-0694">RNA-binding</keyword>
<dbReference type="Gene3D" id="3.10.290.10">
    <property type="entry name" value="RNA-binding S4 domain"/>
    <property type="match status" value="1"/>
</dbReference>
<dbReference type="RefSeq" id="WP_092127870.1">
    <property type="nucleotide sequence ID" value="NZ_FMYU01000003.1"/>
</dbReference>
<proteinExistence type="inferred from homology"/>
<feature type="domain" description="RNA-binding S4" evidence="6">
    <location>
        <begin position="1"/>
        <end position="62"/>
    </location>
</feature>
<protein>
    <recommendedName>
        <fullName evidence="5">RQC P-site tRNA stabilizing factor</fullName>
        <shortName evidence="5">RqcP</shortName>
    </recommendedName>
    <alternativeName>
        <fullName evidence="5">Ribosome-associated protein quality control protein P</fullName>
    </alternativeName>
</protein>
<evidence type="ECO:0000313" key="8">
    <source>
        <dbReference type="Proteomes" id="UP000199411"/>
    </source>
</evidence>
<evidence type="ECO:0000256" key="3">
    <source>
        <dbReference type="ARBA" id="ARBA00022884"/>
    </source>
</evidence>
<dbReference type="Pfam" id="PF01479">
    <property type="entry name" value="S4"/>
    <property type="match status" value="1"/>
</dbReference>
<keyword evidence="7" id="KW-0346">Stress response</keyword>
<dbReference type="InterPro" id="IPR036986">
    <property type="entry name" value="S4_RNA-bd_sf"/>
</dbReference>
<sequence length="87" mass="10033">MRIDLFLKQSRIVKRRTLAKQMCDGGFVFLNDSKAKAQSNVKVNDIITIYFPSKKVVYKVLGLPEKAINKSQSALLYDILSEEFYEK</sequence>
<evidence type="ECO:0000256" key="4">
    <source>
        <dbReference type="ARBA" id="ARBA00022917"/>
    </source>
</evidence>
<evidence type="ECO:0000259" key="6">
    <source>
        <dbReference type="SMART" id="SM00363"/>
    </source>
</evidence>
<dbReference type="SMART" id="SM00363">
    <property type="entry name" value="S4"/>
    <property type="match status" value="1"/>
</dbReference>
<dbReference type="Proteomes" id="UP000199411">
    <property type="component" value="Unassembled WGS sequence"/>
</dbReference>
<dbReference type="GO" id="GO:0019843">
    <property type="term" value="F:rRNA binding"/>
    <property type="evidence" value="ECO:0007669"/>
    <property type="project" value="UniProtKB-UniRule"/>
</dbReference>